<evidence type="ECO:0000313" key="2">
    <source>
        <dbReference type="Proteomes" id="UP000242687"/>
    </source>
</evidence>
<evidence type="ECO:0000313" key="1">
    <source>
        <dbReference type="EMBL" id="PJJ84427.1"/>
    </source>
</evidence>
<accession>A0A2H9VUD2</accession>
<comment type="caution">
    <text evidence="1">The sequence shown here is derived from an EMBL/GenBank/DDBJ whole genome shotgun (WGS) entry which is preliminary data.</text>
</comment>
<organism evidence="1 2">
    <name type="scientific">Mucilaginibacter auburnensis</name>
    <dbReference type="NCBI Taxonomy" id="1457233"/>
    <lineage>
        <taxon>Bacteria</taxon>
        <taxon>Pseudomonadati</taxon>
        <taxon>Bacteroidota</taxon>
        <taxon>Sphingobacteriia</taxon>
        <taxon>Sphingobacteriales</taxon>
        <taxon>Sphingobacteriaceae</taxon>
        <taxon>Mucilaginibacter</taxon>
    </lineage>
</organism>
<gene>
    <name evidence="1" type="ORF">CLV57_1439</name>
</gene>
<sequence>MNNSELIKDQTFDDQFSFLTTCLGRTRHLYTLFEMEIANDDFSYALRFKNASRVINKLYEECVDIIFSARNNFSVDLSSLYKLAPSYEEYTTAYATIATQIALMCTSIAEFCESRDAGLINEVLMNLEEIINIIRSENFYRQNLPGDTWEYVTTFLEKEYADQREIIKQISDQDLSKELFQELINSYEVKI</sequence>
<dbReference type="Gene3D" id="1.20.1590.10">
    <property type="entry name" value="YP_001051499.1 domain like"/>
    <property type="match status" value="1"/>
</dbReference>
<proteinExistence type="predicted"/>
<reference evidence="1 2" key="1">
    <citation type="submission" date="2017-11" db="EMBL/GenBank/DDBJ databases">
        <title>Genomic Encyclopedia of Archaeal and Bacterial Type Strains, Phase II (KMG-II): From Individual Species to Whole Genera.</title>
        <authorList>
            <person name="Goeker M."/>
        </authorList>
    </citation>
    <scope>NUCLEOTIDE SEQUENCE [LARGE SCALE GENOMIC DNA]</scope>
    <source>
        <strain evidence="1 2">DSM 28175</strain>
    </source>
</reference>
<dbReference type="OrthoDB" id="1255779at2"/>
<protein>
    <submittedName>
        <fullName evidence="1">Uncharacterized protein</fullName>
    </submittedName>
</protein>
<name>A0A2H9VUD2_9SPHI</name>
<dbReference type="InterPro" id="IPR023381">
    <property type="entry name" value="YP001051499.1-like_dom_sf"/>
</dbReference>
<dbReference type="RefSeq" id="WP_100340621.1">
    <property type="nucleotide sequence ID" value="NZ_PGFJ01000001.1"/>
</dbReference>
<dbReference type="EMBL" id="PGFJ01000001">
    <property type="protein sequence ID" value="PJJ84427.1"/>
    <property type="molecule type" value="Genomic_DNA"/>
</dbReference>
<dbReference type="AlphaFoldDB" id="A0A2H9VUD2"/>
<keyword evidence="2" id="KW-1185">Reference proteome</keyword>
<dbReference type="Proteomes" id="UP000242687">
    <property type="component" value="Unassembled WGS sequence"/>
</dbReference>